<dbReference type="EMBL" id="JFBM01000003">
    <property type="protein sequence ID" value="KFU82485.1"/>
    <property type="molecule type" value="Genomic_DNA"/>
</dbReference>
<evidence type="ECO:0000313" key="5">
    <source>
        <dbReference type="EMBL" id="KFU82485.1"/>
    </source>
</evidence>
<keyword evidence="6" id="KW-1185">Reference proteome</keyword>
<dbReference type="FunFam" id="3.40.50.300:FF:000011">
    <property type="entry name" value="Putative ABC transporter ATP-binding component"/>
    <property type="match status" value="1"/>
</dbReference>
<feature type="coiled-coil region" evidence="3">
    <location>
        <begin position="95"/>
        <end position="122"/>
    </location>
</feature>
<dbReference type="Pfam" id="PF00005">
    <property type="entry name" value="ABC_tran"/>
    <property type="match status" value="2"/>
</dbReference>
<dbReference type="PROSITE" id="PS00211">
    <property type="entry name" value="ABC_TRANSPORTER_1"/>
    <property type="match status" value="1"/>
</dbReference>
<organism evidence="5 6">
    <name type="scientific">Amycolatopsis lurida NRRL 2430</name>
    <dbReference type="NCBI Taxonomy" id="1460371"/>
    <lineage>
        <taxon>Bacteria</taxon>
        <taxon>Bacillati</taxon>
        <taxon>Actinomycetota</taxon>
        <taxon>Actinomycetes</taxon>
        <taxon>Pseudonocardiales</taxon>
        <taxon>Pseudonocardiaceae</taxon>
        <taxon>Amycolatopsis</taxon>
    </lineage>
</organism>
<reference evidence="5 6" key="1">
    <citation type="journal article" date="2014" name="Genome Announc.">
        <title>Draft Genome Sequence of Amycolatopsis lurida NRRL 2430, Producer of the Glycopeptide Family Antibiotic Ristocetin.</title>
        <authorList>
            <person name="Kwun M.J."/>
            <person name="Hong H.J."/>
        </authorList>
    </citation>
    <scope>NUCLEOTIDE SEQUENCE [LARGE SCALE GENOMIC DNA]</scope>
    <source>
        <strain evidence="5 6">NRRL 2430</strain>
    </source>
</reference>
<dbReference type="SUPFAM" id="SSF52540">
    <property type="entry name" value="P-loop containing nucleoside triphosphate hydrolases"/>
    <property type="match status" value="2"/>
</dbReference>
<dbReference type="RefSeq" id="WP_034306704.1">
    <property type="nucleotide sequence ID" value="NZ_JFBM01000003.1"/>
</dbReference>
<dbReference type="NCBIfam" id="NF000355">
    <property type="entry name" value="ribo_prot_ABC_F"/>
    <property type="match status" value="1"/>
</dbReference>
<comment type="caution">
    <text evidence="5">The sequence shown here is derived from an EMBL/GenBank/DDBJ whole genome shotgun (WGS) entry which is preliminary data.</text>
</comment>
<dbReference type="InterPro" id="IPR003439">
    <property type="entry name" value="ABC_transporter-like_ATP-bd"/>
</dbReference>
<keyword evidence="1" id="KW-0547">Nucleotide-binding</keyword>
<evidence type="ECO:0000256" key="1">
    <source>
        <dbReference type="ARBA" id="ARBA00022741"/>
    </source>
</evidence>
<dbReference type="GO" id="GO:0016887">
    <property type="term" value="F:ATP hydrolysis activity"/>
    <property type="evidence" value="ECO:0007669"/>
    <property type="project" value="InterPro"/>
</dbReference>
<gene>
    <name evidence="5" type="ORF">BB31_05835</name>
</gene>
<accession>A0A2P2G0J5</accession>
<evidence type="ECO:0000256" key="3">
    <source>
        <dbReference type="SAM" id="Coils"/>
    </source>
</evidence>
<keyword evidence="3" id="KW-0175">Coiled coil</keyword>
<dbReference type="InterPro" id="IPR027417">
    <property type="entry name" value="P-loop_NTPase"/>
</dbReference>
<name>A0A2P2G0J5_AMYLU</name>
<dbReference type="CDD" id="cd03221">
    <property type="entry name" value="ABCF_EF-3"/>
    <property type="match status" value="1"/>
</dbReference>
<feature type="domain" description="ABC transporter" evidence="4">
    <location>
        <begin position="12"/>
        <end position="261"/>
    </location>
</feature>
<dbReference type="Proteomes" id="UP000256220">
    <property type="component" value="Unassembled WGS sequence"/>
</dbReference>
<proteinExistence type="predicted"/>
<dbReference type="PANTHER" id="PTHR42855">
    <property type="entry name" value="ABC TRANSPORTER ATP-BINDING SUBUNIT"/>
    <property type="match status" value="1"/>
</dbReference>
<dbReference type="InterPro" id="IPR003593">
    <property type="entry name" value="AAA+_ATPase"/>
</dbReference>
<evidence type="ECO:0000256" key="2">
    <source>
        <dbReference type="ARBA" id="ARBA00022840"/>
    </source>
</evidence>
<keyword evidence="2" id="KW-0067">ATP-binding</keyword>
<evidence type="ECO:0000313" key="6">
    <source>
        <dbReference type="Proteomes" id="UP000256220"/>
    </source>
</evidence>
<dbReference type="Gene3D" id="3.40.50.300">
    <property type="entry name" value="P-loop containing nucleotide triphosphate hydrolases"/>
    <property type="match status" value="2"/>
</dbReference>
<dbReference type="InterPro" id="IPR017871">
    <property type="entry name" value="ABC_transporter-like_CS"/>
</dbReference>
<dbReference type="AlphaFoldDB" id="A0A2P2G0J5"/>
<dbReference type="GO" id="GO:0005524">
    <property type="term" value="F:ATP binding"/>
    <property type="evidence" value="ECO:0007669"/>
    <property type="project" value="UniProtKB-KW"/>
</dbReference>
<dbReference type="InterPro" id="IPR051309">
    <property type="entry name" value="ABCF_ATPase"/>
</dbReference>
<evidence type="ECO:0000259" key="4">
    <source>
        <dbReference type="PROSITE" id="PS50893"/>
    </source>
</evidence>
<protein>
    <submittedName>
        <fullName evidence="5">Tylosin resistance protein TlrC</fullName>
    </submittedName>
</protein>
<sequence>MRTPHRNPGTQLVLSGVTKRFDDHVVLDQVSFTVKPGEKAGVIGDNGSGKSTLLRLIAGRDRADNGTVTVTAPGGVGYLPQTLELPGTATVGDAIDLALADIRELESRMRAAETSLETAEDLAAYGDLMTAYEARGGYEADARVEVALHGLGQPGLDRGRALGSLSGGQRSRLALAATLAASPELLLLDEPTNDLDDEAVTWLENHLRGHRGRIVAITHDRLFLNRVTGTILEVDADRRTVQRHGNGYAGYLAAKEAARARWVREYEEWRLEKARYERMADVNIDRFSAIPRKAPAAFSGAGAFRARSRAHGAMSRIRSARERIQRLEADRVPPPPEPLRFTARIATGEIEADQYVVKVDDVSVDGRLPRTSLSVLPGERVLVTGPNGAGKTTLMRVLAGELTPSTGSAERTGRIGFLHQNGGLTADSRTVLAVFAGDGDEDEAAERLLSLGLFRAPDLRKPVRDLSIGQRRRLELARLVTAKTDLLLLDEPTNHLAPDLVEEMEQALAEYSGALVVVTHDRRMRRTFEGRRLELVTSVA</sequence>
<dbReference type="PANTHER" id="PTHR42855:SF2">
    <property type="entry name" value="DRUG RESISTANCE ABC TRANSPORTER,ATP-BINDING PROTEIN"/>
    <property type="match status" value="1"/>
</dbReference>
<dbReference type="SMART" id="SM00382">
    <property type="entry name" value="AAA"/>
    <property type="match status" value="2"/>
</dbReference>
<feature type="domain" description="ABC transporter" evidence="4">
    <location>
        <begin position="350"/>
        <end position="540"/>
    </location>
</feature>
<dbReference type="PROSITE" id="PS50893">
    <property type="entry name" value="ABC_TRANSPORTER_2"/>
    <property type="match status" value="2"/>
</dbReference>